<evidence type="ECO:0000313" key="2">
    <source>
        <dbReference type="Proteomes" id="UP000700596"/>
    </source>
</evidence>
<dbReference type="EMBL" id="JAGMWT010000001">
    <property type="protein sequence ID" value="KAH7138490.1"/>
    <property type="molecule type" value="Genomic_DNA"/>
</dbReference>
<evidence type="ECO:0000313" key="1">
    <source>
        <dbReference type="EMBL" id="KAH7138490.1"/>
    </source>
</evidence>
<dbReference type="AlphaFoldDB" id="A0A9P9EIJ1"/>
<reference evidence="1" key="1">
    <citation type="journal article" date="2021" name="Nat. Commun.">
        <title>Genetic determinants of endophytism in the Arabidopsis root mycobiome.</title>
        <authorList>
            <person name="Mesny F."/>
            <person name="Miyauchi S."/>
            <person name="Thiergart T."/>
            <person name="Pickel B."/>
            <person name="Atanasova L."/>
            <person name="Karlsson M."/>
            <person name="Huettel B."/>
            <person name="Barry K.W."/>
            <person name="Haridas S."/>
            <person name="Chen C."/>
            <person name="Bauer D."/>
            <person name="Andreopoulos W."/>
            <person name="Pangilinan J."/>
            <person name="LaButti K."/>
            <person name="Riley R."/>
            <person name="Lipzen A."/>
            <person name="Clum A."/>
            <person name="Drula E."/>
            <person name="Henrissat B."/>
            <person name="Kohler A."/>
            <person name="Grigoriev I.V."/>
            <person name="Martin F.M."/>
            <person name="Hacquard S."/>
        </authorList>
    </citation>
    <scope>NUCLEOTIDE SEQUENCE</scope>
    <source>
        <strain evidence="1">MPI-CAGE-CH-0243</strain>
    </source>
</reference>
<dbReference type="PANTHER" id="PTHR36142">
    <property type="entry name" value="METALLO-HYDROLASE/OXIDOREDUCTASE SUPERFAMILY PROTEIN"/>
    <property type="match status" value="1"/>
</dbReference>
<gene>
    <name evidence="1" type="ORF">B0J11DRAFT_16637</name>
</gene>
<sequence length="342" mass="37996">MTTDFASSLKSHFSGSDQKLRPILTSLNGDNSWLLSFPRPQLERENTGKVFFHAVHDPWLAGPTHFLSTWLVYISHTIVPSVKDGAGVERVAQEIEEAAAVAGINAGKKNSEIGASSMIDAIFIHFYGIDHLHGPTLLTFDPKIPVFVTPEGGKGIHDLNHFETVRITSDVKPDSKDWKTLHPGAPLPEWLTLFRMTGHHSLSFCTAMIWSPTPDVHEAIMYSPHGIRVAEPTVQTFLHKTAPDVKVLAILHALKESIAYGWLNSYGVSYGLPLYRESSAKYWVLSHDSQLTYQGIGMIGVKDVRRTLEWGLGREKEENKLGEDLKDVTFVEVSNGNCTVLM</sequence>
<proteinExistence type="predicted"/>
<keyword evidence="2" id="KW-1185">Reference proteome</keyword>
<protein>
    <submittedName>
        <fullName evidence="1">Uncharacterized protein</fullName>
    </submittedName>
</protein>
<dbReference type="PANTHER" id="PTHR36142:SF2">
    <property type="entry name" value="METALLO-HYDROLASE_OXIDOREDUCTASE SUPERFAMILY PROTEIN"/>
    <property type="match status" value="1"/>
</dbReference>
<name>A0A9P9EIJ1_9PLEO</name>
<comment type="caution">
    <text evidence="1">The sequence shown here is derived from an EMBL/GenBank/DDBJ whole genome shotgun (WGS) entry which is preliminary data.</text>
</comment>
<accession>A0A9P9EIJ1</accession>
<organism evidence="1 2">
    <name type="scientific">Dendryphion nanum</name>
    <dbReference type="NCBI Taxonomy" id="256645"/>
    <lineage>
        <taxon>Eukaryota</taxon>
        <taxon>Fungi</taxon>
        <taxon>Dikarya</taxon>
        <taxon>Ascomycota</taxon>
        <taxon>Pezizomycotina</taxon>
        <taxon>Dothideomycetes</taxon>
        <taxon>Pleosporomycetidae</taxon>
        <taxon>Pleosporales</taxon>
        <taxon>Torulaceae</taxon>
        <taxon>Dendryphion</taxon>
    </lineage>
</organism>
<dbReference type="OrthoDB" id="9971601at2759"/>
<dbReference type="Proteomes" id="UP000700596">
    <property type="component" value="Unassembled WGS sequence"/>
</dbReference>